<keyword evidence="3" id="KW-1185">Reference proteome</keyword>
<reference evidence="3" key="1">
    <citation type="submission" date="2017-08" db="EMBL/GenBank/DDBJ databases">
        <authorList>
            <person name="Varghese N."/>
            <person name="Submissions S."/>
        </authorList>
    </citation>
    <scope>NUCLEOTIDE SEQUENCE [LARGE SCALE GENOMIC DNA]</scope>
    <source>
        <strain evidence="3">JA276</strain>
    </source>
</reference>
<comment type="similarity">
    <text evidence="1">Belongs to the UPF0276 family.</text>
</comment>
<dbReference type="PANTHER" id="PTHR42194">
    <property type="entry name" value="UPF0276 PROTEIN HI_1600"/>
    <property type="match status" value="1"/>
</dbReference>
<name>A0A285RLP5_9RHOB</name>
<dbReference type="EMBL" id="OBMT01000001">
    <property type="protein sequence ID" value="SOB94609.1"/>
    <property type="molecule type" value="Genomic_DNA"/>
</dbReference>
<dbReference type="Pfam" id="PF05114">
    <property type="entry name" value="MbnB_TglH_ChrH"/>
    <property type="match status" value="1"/>
</dbReference>
<dbReference type="SUPFAM" id="SSF51658">
    <property type="entry name" value="Xylose isomerase-like"/>
    <property type="match status" value="1"/>
</dbReference>
<dbReference type="InterPro" id="IPR007801">
    <property type="entry name" value="MbnB/TglH/ChrH"/>
</dbReference>
<dbReference type="OrthoDB" id="9763101at2"/>
<evidence type="ECO:0000313" key="3">
    <source>
        <dbReference type="Proteomes" id="UP000219111"/>
    </source>
</evidence>
<dbReference type="Gene3D" id="3.20.20.150">
    <property type="entry name" value="Divalent-metal-dependent TIM barrel enzymes"/>
    <property type="match status" value="1"/>
</dbReference>
<dbReference type="HAMAP" id="MF_00697">
    <property type="entry name" value="UPF0276"/>
    <property type="match status" value="1"/>
</dbReference>
<sequence>MTRLPVSLPAAAGLGFKPQHFAQIRADHGRVGFFEIHAENYLGAGGLPHAQLTALRADYPLSVHGVGLSIGGAAPLERDHLARLKSLCDRYTPESFSEHLAWSSHDAGYFNDLLPLPYTEETLDIVCAHVDQVQDTLGRRMLLENPATYLLFAESTFPETEFLRTIAARTGCGLLLDVNNLFVSCTNHRRDPWQMLADFPLAAVGEIHLGGHAVEQLPSGPLLIDAHGSPVADPVWALCAEVIRRAGPLPLLIEWDNDLPDWPVLAAEADRATAMLQHEAHHEPA</sequence>
<dbReference type="NCBIfam" id="NF003818">
    <property type="entry name" value="PRK05409.1"/>
    <property type="match status" value="1"/>
</dbReference>
<dbReference type="PANTHER" id="PTHR42194:SF1">
    <property type="entry name" value="UPF0276 PROTEIN HI_1600"/>
    <property type="match status" value="1"/>
</dbReference>
<evidence type="ECO:0000256" key="1">
    <source>
        <dbReference type="HAMAP-Rule" id="MF_00697"/>
    </source>
</evidence>
<gene>
    <name evidence="2" type="ORF">SAMN05877831_101538</name>
</gene>
<organism evidence="2 3">
    <name type="scientific">Rhodobacter maris</name>
    <dbReference type="NCBI Taxonomy" id="446682"/>
    <lineage>
        <taxon>Bacteria</taxon>
        <taxon>Pseudomonadati</taxon>
        <taxon>Pseudomonadota</taxon>
        <taxon>Alphaproteobacteria</taxon>
        <taxon>Rhodobacterales</taxon>
        <taxon>Rhodobacter group</taxon>
        <taxon>Rhodobacter</taxon>
    </lineage>
</organism>
<protein>
    <recommendedName>
        <fullName evidence="1">UPF0276 protein SAMN05877831_101538</fullName>
    </recommendedName>
</protein>
<dbReference type="AlphaFoldDB" id="A0A285RLP5"/>
<dbReference type="Proteomes" id="UP000219111">
    <property type="component" value="Unassembled WGS sequence"/>
</dbReference>
<dbReference type="InterPro" id="IPR036237">
    <property type="entry name" value="Xyl_isomerase-like_sf"/>
</dbReference>
<dbReference type="RefSeq" id="WP_097068532.1">
    <property type="nucleotide sequence ID" value="NZ_OBMT01000001.1"/>
</dbReference>
<evidence type="ECO:0000313" key="2">
    <source>
        <dbReference type="EMBL" id="SOB94609.1"/>
    </source>
</evidence>
<proteinExistence type="inferred from homology"/>
<accession>A0A285RLP5</accession>